<dbReference type="AlphaFoldDB" id="A0A1I2TAI3"/>
<feature type="transmembrane region" description="Helical" evidence="2">
    <location>
        <begin position="194"/>
        <end position="219"/>
    </location>
</feature>
<dbReference type="EMBL" id="FONR01000024">
    <property type="protein sequence ID" value="SFG61895.1"/>
    <property type="molecule type" value="Genomic_DNA"/>
</dbReference>
<accession>A0A1I2TAI3</accession>
<feature type="transmembrane region" description="Helical" evidence="2">
    <location>
        <begin position="339"/>
        <end position="358"/>
    </location>
</feature>
<feature type="transmembrane region" description="Helical" evidence="2">
    <location>
        <begin position="370"/>
        <end position="391"/>
    </location>
</feature>
<feature type="transmembrane region" description="Helical" evidence="2">
    <location>
        <begin position="299"/>
        <end position="319"/>
    </location>
</feature>
<feature type="transmembrane region" description="Helical" evidence="2">
    <location>
        <begin position="145"/>
        <end position="165"/>
    </location>
</feature>
<feature type="transmembrane region" description="Helical" evidence="2">
    <location>
        <begin position="225"/>
        <end position="246"/>
    </location>
</feature>
<evidence type="ECO:0000313" key="3">
    <source>
        <dbReference type="EMBL" id="SFG61895.1"/>
    </source>
</evidence>
<dbReference type="Proteomes" id="UP000181942">
    <property type="component" value="Unassembled WGS sequence"/>
</dbReference>
<feature type="transmembrane region" description="Helical" evidence="2">
    <location>
        <begin position="36"/>
        <end position="54"/>
    </location>
</feature>
<organism evidence="3 4">
    <name type="scientific">Streptomyces mirabilis</name>
    <dbReference type="NCBI Taxonomy" id="68239"/>
    <lineage>
        <taxon>Bacteria</taxon>
        <taxon>Bacillati</taxon>
        <taxon>Actinomycetota</taxon>
        <taxon>Actinomycetes</taxon>
        <taxon>Kitasatosporales</taxon>
        <taxon>Streptomycetaceae</taxon>
        <taxon>Streptomyces</taxon>
    </lineage>
</organism>
<feature type="region of interest" description="Disordered" evidence="1">
    <location>
        <begin position="1"/>
        <end position="27"/>
    </location>
</feature>
<keyword evidence="2" id="KW-1133">Transmembrane helix</keyword>
<dbReference type="InterPro" id="IPR018650">
    <property type="entry name" value="STSV1_Orf64"/>
</dbReference>
<dbReference type="OrthoDB" id="5240834at2"/>
<evidence type="ECO:0000256" key="2">
    <source>
        <dbReference type="SAM" id="Phobius"/>
    </source>
</evidence>
<evidence type="ECO:0000313" key="4">
    <source>
        <dbReference type="Proteomes" id="UP000181942"/>
    </source>
</evidence>
<keyword evidence="2" id="KW-0812">Transmembrane</keyword>
<sequence>MQTSHTKSATVPTQQPPLHKEAMSDPPPKDRFDGTWWIWAMAGALFVMYAAVSLRLHQRMLTSSYDLGIFEQVVRSYAEGHLPVSEVKGQGFPVLGDHFSPVLALVAPFYWVWRGAETLLVVQAALLAVSVAPLALWARRTLGGPAAAVIGACYGLSWGIASAVGYDFHEVAFAVPLLAFSLTALGNDRLMAAACWALPLLFVKEDLGLTVVLIGLVIARRGDRGLGLFTATAGLCGSVLALFVVLPGFNPSGSFAYWSLVEDGSGAPGANGGSAGGLLDLLHRGTIGLVTPEAKVSTLLLVLAPTVFLAMRSPLLWVALPTLVWRFTSSNSLHWGTGFHYSLVLMPIVFAAFIDALVRRGTSGRSLRRYLVGSAAITLMVLPNFSLFQLVQPDTWRTDPRVAVAHHLMDKIPDGARVQASNELVPQLVHRTSVGLYGSPGSRPNPQWIMVDTWVPDNGRGWPGEPLSIDAEQSQLAENRRTGYDLVAEQSGFVLLHHREAMPQHRS</sequence>
<keyword evidence="2" id="KW-0472">Membrane</keyword>
<feature type="compositionally biased region" description="Polar residues" evidence="1">
    <location>
        <begin position="1"/>
        <end position="13"/>
    </location>
</feature>
<evidence type="ECO:0000256" key="1">
    <source>
        <dbReference type="SAM" id="MobiDB-lite"/>
    </source>
</evidence>
<protein>
    <submittedName>
        <fullName evidence="3">Uncharacterized membrane protein</fullName>
    </submittedName>
</protein>
<reference evidence="3 4" key="1">
    <citation type="submission" date="2016-10" db="EMBL/GenBank/DDBJ databases">
        <authorList>
            <person name="de Groot N.N."/>
        </authorList>
    </citation>
    <scope>NUCLEOTIDE SEQUENCE [LARGE SCALE GENOMIC DNA]</scope>
    <source>
        <strain evidence="3 4">OK461</strain>
    </source>
</reference>
<feature type="transmembrane region" description="Helical" evidence="2">
    <location>
        <begin position="119"/>
        <end position="138"/>
    </location>
</feature>
<proteinExistence type="predicted"/>
<name>A0A1I2TAI3_9ACTN</name>
<dbReference type="Pfam" id="PF09852">
    <property type="entry name" value="DUF2079"/>
    <property type="match status" value="1"/>
</dbReference>
<feature type="compositionally biased region" description="Basic and acidic residues" evidence="1">
    <location>
        <begin position="18"/>
        <end position="27"/>
    </location>
</feature>
<feature type="transmembrane region" description="Helical" evidence="2">
    <location>
        <begin position="171"/>
        <end position="187"/>
    </location>
</feature>
<gene>
    <name evidence="3" type="ORF">SAMN02787118_12431</name>
</gene>